<dbReference type="GO" id="GO:0005886">
    <property type="term" value="C:plasma membrane"/>
    <property type="evidence" value="ECO:0007669"/>
    <property type="project" value="UniProtKB-SubCell"/>
</dbReference>
<evidence type="ECO:0000313" key="9">
    <source>
        <dbReference type="EMBL" id="GLB46417.1"/>
    </source>
</evidence>
<feature type="region of interest" description="Disordered" evidence="6">
    <location>
        <begin position="123"/>
        <end position="146"/>
    </location>
</feature>
<dbReference type="PANTHER" id="PTHR33406">
    <property type="entry name" value="MEMBRANE PROTEIN MJ1562-RELATED"/>
    <property type="match status" value="1"/>
</dbReference>
<feature type="transmembrane region" description="Helical" evidence="7">
    <location>
        <begin position="379"/>
        <end position="399"/>
    </location>
</feature>
<evidence type="ECO:0000256" key="1">
    <source>
        <dbReference type="ARBA" id="ARBA00004651"/>
    </source>
</evidence>
<evidence type="ECO:0000313" key="10">
    <source>
        <dbReference type="Proteomes" id="UP001144204"/>
    </source>
</evidence>
<feature type="transmembrane region" description="Helical" evidence="7">
    <location>
        <begin position="537"/>
        <end position="559"/>
    </location>
</feature>
<dbReference type="Pfam" id="PF03176">
    <property type="entry name" value="MMPL"/>
    <property type="match status" value="2"/>
</dbReference>
<reference evidence="9" key="2">
    <citation type="journal article" date="2023" name="PLoS ONE">
        <title>Philodulcilactobacillus myokoensis gen. nov., sp. nov., a fructophilic, acidophilic, and agar-phobic lactic acid bacterium isolated from fermented vegetable extracts.</title>
        <authorList>
            <person name="Kouya T."/>
            <person name="Ishiyama Y."/>
            <person name="Ohashi S."/>
            <person name="Kumakubo R."/>
            <person name="Yamazaki T."/>
            <person name="Otaki T."/>
        </authorList>
    </citation>
    <scope>NUCLEOTIDE SEQUENCE</scope>
    <source>
        <strain evidence="9">WR16-4</strain>
    </source>
</reference>
<gene>
    <name evidence="9" type="ORF">WR164_03960</name>
</gene>
<feature type="transmembrane region" description="Helical" evidence="7">
    <location>
        <begin position="783"/>
        <end position="803"/>
    </location>
</feature>
<protein>
    <recommendedName>
        <fullName evidence="8">SSD domain-containing protein</fullName>
    </recommendedName>
</protein>
<feature type="transmembrane region" description="Helical" evidence="7">
    <location>
        <begin position="856"/>
        <end position="882"/>
    </location>
</feature>
<dbReference type="GO" id="GO:0022857">
    <property type="term" value="F:transmembrane transporter activity"/>
    <property type="evidence" value="ECO:0007669"/>
    <property type="project" value="InterPro"/>
</dbReference>
<keyword evidence="2" id="KW-1003">Cell membrane</keyword>
<proteinExistence type="predicted"/>
<dbReference type="InterPro" id="IPR004869">
    <property type="entry name" value="MMPL_dom"/>
</dbReference>
<feature type="transmembrane region" description="Helical" evidence="7">
    <location>
        <begin position="18"/>
        <end position="35"/>
    </location>
</feature>
<feature type="transmembrane region" description="Helical" evidence="7">
    <location>
        <begin position="447"/>
        <end position="471"/>
    </location>
</feature>
<feature type="transmembrane region" description="Helical" evidence="7">
    <location>
        <begin position="405"/>
        <end position="426"/>
    </location>
</feature>
<dbReference type="EMBL" id="BRPL01000002">
    <property type="protein sequence ID" value="GLB46417.1"/>
    <property type="molecule type" value="Genomic_DNA"/>
</dbReference>
<dbReference type="Proteomes" id="UP001144204">
    <property type="component" value="Unassembled WGS sequence"/>
</dbReference>
<dbReference type="InterPro" id="IPR050545">
    <property type="entry name" value="Mycobact_MmpL"/>
</dbReference>
<comment type="subcellular location">
    <subcellularLocation>
        <location evidence="1">Cell membrane</location>
        <topology evidence="1">Multi-pass membrane protein</topology>
    </subcellularLocation>
</comment>
<dbReference type="InterPro" id="IPR001036">
    <property type="entry name" value="Acrflvin-R"/>
</dbReference>
<dbReference type="InterPro" id="IPR000731">
    <property type="entry name" value="SSD"/>
</dbReference>
<dbReference type="PRINTS" id="PR00702">
    <property type="entry name" value="ACRIFLAVINRP"/>
</dbReference>
<keyword evidence="4 7" id="KW-1133">Transmembrane helix</keyword>
<reference evidence="9" key="1">
    <citation type="submission" date="2022-07" db="EMBL/GenBank/DDBJ databases">
        <authorList>
            <person name="Kouya T."/>
            <person name="Ishiyama Y."/>
        </authorList>
    </citation>
    <scope>NUCLEOTIDE SEQUENCE</scope>
    <source>
        <strain evidence="9">WR16-4</strain>
    </source>
</reference>
<dbReference type="Gene3D" id="1.20.1640.10">
    <property type="entry name" value="Multidrug efflux transporter AcrB transmembrane domain"/>
    <property type="match status" value="2"/>
</dbReference>
<evidence type="ECO:0000256" key="2">
    <source>
        <dbReference type="ARBA" id="ARBA00022475"/>
    </source>
</evidence>
<evidence type="ECO:0000256" key="3">
    <source>
        <dbReference type="ARBA" id="ARBA00022692"/>
    </source>
</evidence>
<feature type="transmembrane region" description="Helical" evidence="7">
    <location>
        <begin position="824"/>
        <end position="850"/>
    </location>
</feature>
<sequence>MNQLFHKLGLNIHHHSKLWIGIITILTIIFAFGLPKIQMKMGNDVFVSQNKPLYKNSKAYQKHFGGSSLYLTLSGAQKDVLSHQTMQDIAKFNDQLNGTNNIKKTTSVLTLLNNEIKNQNVANLSNHSSNNGKLQSDLWNSLPNSTKDQIQNNIQSSLLDSQKKRVQQYSTGLLNNKQKVAMLKEEQAESMQLEKMFDAGKSNSQKSMINAEKKIQFKEQTLQQKLLNNQQKQKIKAYTMTILNRQQKQALANQIMKKMPKVQDMSNQLLHDIFLSNNGKVPNQLSQLLPQNGQSNLIIINTSEKASDMSTDVQLSKDVEKAIQKTHFNKNVTAKLAGNPYIMGQVNSSVINNMAIMLIFAVILMVVILMIVFPVRRRLLPLAFVLVCLVWTFGIMGWLNIPLTLATMATLPIIIGLGTDFGVQFLNRYEEEYKKNDKPLDALEKSISNMGPSVGIALIVMSCSFLTMYLAKAPLMQQFGLTLCIGVICSYIVEMSLIFSTLNLRDQNPKLLATKVSDHRKTSPTWLSMQLKHYAGFIIKHAWITLIVGFILGGIGFSIEHNIQLDTNIQHMIPQNLTSLKNTKQLQKKIGSTTYITYLVKNNDVRDKSALNQLEQIGNQESNKYKDITGVTSLATTLKQNNVNLNDSQANINQALDKLPASLKQTLVSSDNQYTSLQFKVNNNLASRQQLNLMDQISHDITGTHNGMTFSNAGNENMMLQGINNMGANHELIVISGLLIIFILMLLVYRNWRLSLYPVIPIIIVLGLSPLTLHLLHTTYNPVTIGLSSLVLGIGTEFTILIVERYREEKQRGIEIKSAIEDAIQSVGQAITVSGLTVMGGFSAIMFASFPVLKSFGLITVLDTGYSLISALTILPAFIYLLRKRHPKQESKSSSKLND</sequence>
<evidence type="ECO:0000256" key="5">
    <source>
        <dbReference type="ARBA" id="ARBA00023136"/>
    </source>
</evidence>
<dbReference type="AlphaFoldDB" id="A0A9W6ESE8"/>
<comment type="caution">
    <text evidence="9">The sequence shown here is derived from an EMBL/GenBank/DDBJ whole genome shotgun (WGS) entry which is preliminary data.</text>
</comment>
<evidence type="ECO:0000256" key="7">
    <source>
        <dbReference type="SAM" id="Phobius"/>
    </source>
</evidence>
<evidence type="ECO:0000256" key="4">
    <source>
        <dbReference type="ARBA" id="ARBA00022989"/>
    </source>
</evidence>
<feature type="transmembrane region" description="Helical" evidence="7">
    <location>
        <begin position="756"/>
        <end position="777"/>
    </location>
</feature>
<dbReference type="NCBIfam" id="TIGR00921">
    <property type="entry name" value="2A067"/>
    <property type="match status" value="1"/>
</dbReference>
<evidence type="ECO:0000256" key="6">
    <source>
        <dbReference type="SAM" id="MobiDB-lite"/>
    </source>
</evidence>
<feature type="transmembrane region" description="Helical" evidence="7">
    <location>
        <begin position="732"/>
        <end position="749"/>
    </location>
</feature>
<feature type="transmembrane region" description="Helical" evidence="7">
    <location>
        <begin position="477"/>
        <end position="502"/>
    </location>
</feature>
<feature type="domain" description="SSD" evidence="8">
    <location>
        <begin position="762"/>
        <end position="881"/>
    </location>
</feature>
<accession>A0A9W6ESE8</accession>
<dbReference type="RefSeq" id="WP_286135878.1">
    <property type="nucleotide sequence ID" value="NZ_BRPL01000002.1"/>
</dbReference>
<feature type="transmembrane region" description="Helical" evidence="7">
    <location>
        <begin position="354"/>
        <end position="372"/>
    </location>
</feature>
<organism evidence="9 10">
    <name type="scientific">Philodulcilactobacillus myokoensis</name>
    <dbReference type="NCBI Taxonomy" id="2929573"/>
    <lineage>
        <taxon>Bacteria</taxon>
        <taxon>Bacillati</taxon>
        <taxon>Bacillota</taxon>
        <taxon>Bacilli</taxon>
        <taxon>Lactobacillales</taxon>
        <taxon>Lactobacillaceae</taxon>
        <taxon>Philodulcilactobacillus</taxon>
    </lineage>
</organism>
<feature type="domain" description="SSD" evidence="8">
    <location>
        <begin position="382"/>
        <end position="504"/>
    </location>
</feature>
<keyword evidence="5 7" id="KW-0472">Membrane</keyword>
<dbReference type="SUPFAM" id="SSF82866">
    <property type="entry name" value="Multidrug efflux transporter AcrB transmembrane domain"/>
    <property type="match status" value="2"/>
</dbReference>
<keyword evidence="10" id="KW-1185">Reference proteome</keyword>
<dbReference type="PANTHER" id="PTHR33406:SF13">
    <property type="entry name" value="MEMBRANE PROTEIN YDFJ"/>
    <property type="match status" value="1"/>
</dbReference>
<evidence type="ECO:0000259" key="8">
    <source>
        <dbReference type="PROSITE" id="PS50156"/>
    </source>
</evidence>
<name>A0A9W6ESE8_9LACO</name>
<dbReference type="PROSITE" id="PS50156">
    <property type="entry name" value="SSD"/>
    <property type="match status" value="2"/>
</dbReference>
<keyword evidence="3 7" id="KW-0812">Transmembrane</keyword>